<dbReference type="EMBL" id="JBHUDB010000001">
    <property type="protein sequence ID" value="MFD1569724.1"/>
    <property type="molecule type" value="Genomic_DNA"/>
</dbReference>
<keyword evidence="3 5" id="KW-0808">Transferase</keyword>
<dbReference type="CDD" id="cd02440">
    <property type="entry name" value="AdoMet_MTases"/>
    <property type="match status" value="1"/>
</dbReference>
<evidence type="ECO:0000313" key="6">
    <source>
        <dbReference type="Proteomes" id="UP001597185"/>
    </source>
</evidence>
<feature type="domain" description="Methyltransferase type 11" evidence="4">
    <location>
        <begin position="43"/>
        <end position="134"/>
    </location>
</feature>
<dbReference type="InterPro" id="IPR051052">
    <property type="entry name" value="Diverse_substrate_MTase"/>
</dbReference>
<dbReference type="PANTHER" id="PTHR44942:SF4">
    <property type="entry name" value="METHYLTRANSFERASE TYPE 11 DOMAIN-CONTAINING PROTEIN"/>
    <property type="match status" value="1"/>
</dbReference>
<comment type="caution">
    <text evidence="5">The sequence shown here is derived from an EMBL/GenBank/DDBJ whole genome shotgun (WGS) entry which is preliminary data.</text>
</comment>
<evidence type="ECO:0000256" key="2">
    <source>
        <dbReference type="ARBA" id="ARBA00022603"/>
    </source>
</evidence>
<dbReference type="InterPro" id="IPR029063">
    <property type="entry name" value="SAM-dependent_MTases_sf"/>
</dbReference>
<dbReference type="AlphaFoldDB" id="A0ABD6BZ86"/>
<dbReference type="EC" id="2.1.1.-" evidence="5"/>
<keyword evidence="6" id="KW-1185">Reference proteome</keyword>
<dbReference type="PANTHER" id="PTHR44942">
    <property type="entry name" value="METHYLTRANSF_11 DOMAIN-CONTAINING PROTEIN"/>
    <property type="match status" value="1"/>
</dbReference>
<evidence type="ECO:0000313" key="5">
    <source>
        <dbReference type="EMBL" id="MFD1569724.1"/>
    </source>
</evidence>
<dbReference type="GO" id="GO:0032259">
    <property type="term" value="P:methylation"/>
    <property type="evidence" value="ECO:0007669"/>
    <property type="project" value="UniProtKB-KW"/>
</dbReference>
<evidence type="ECO:0000256" key="1">
    <source>
        <dbReference type="ARBA" id="ARBA00008361"/>
    </source>
</evidence>
<comment type="similarity">
    <text evidence="1">Belongs to the methyltransferase superfamily.</text>
</comment>
<gene>
    <name evidence="5" type="ORF">ACFR9T_03830</name>
</gene>
<evidence type="ECO:0000256" key="3">
    <source>
        <dbReference type="ARBA" id="ARBA00022679"/>
    </source>
</evidence>
<reference evidence="5 6" key="1">
    <citation type="journal article" date="2019" name="Int. J. Syst. Evol. Microbiol.">
        <title>The Global Catalogue of Microorganisms (GCM) 10K type strain sequencing project: providing services to taxonomists for standard genome sequencing and annotation.</title>
        <authorList>
            <consortium name="The Broad Institute Genomics Platform"/>
            <consortium name="The Broad Institute Genome Sequencing Center for Infectious Disease"/>
            <person name="Wu L."/>
            <person name="Ma J."/>
        </authorList>
    </citation>
    <scope>NUCLEOTIDE SEQUENCE [LARGE SCALE GENOMIC DNA]</scope>
    <source>
        <strain evidence="5 6">CGMCC 1.12689</strain>
    </source>
</reference>
<dbReference type="Gene3D" id="3.40.50.150">
    <property type="entry name" value="Vaccinia Virus protein VP39"/>
    <property type="match status" value="1"/>
</dbReference>
<proteinExistence type="inferred from homology"/>
<organism evidence="5 6">
    <name type="scientific">Halorubrum laminariae</name>
    <dbReference type="NCBI Taxonomy" id="1433523"/>
    <lineage>
        <taxon>Archaea</taxon>
        <taxon>Methanobacteriati</taxon>
        <taxon>Methanobacteriota</taxon>
        <taxon>Stenosarchaea group</taxon>
        <taxon>Halobacteria</taxon>
        <taxon>Halobacteriales</taxon>
        <taxon>Haloferacaceae</taxon>
        <taxon>Halorubrum</taxon>
    </lineage>
</organism>
<dbReference type="SUPFAM" id="SSF53335">
    <property type="entry name" value="S-adenosyl-L-methionine-dependent methyltransferases"/>
    <property type="match status" value="1"/>
</dbReference>
<dbReference type="Pfam" id="PF08241">
    <property type="entry name" value="Methyltransf_11"/>
    <property type="match status" value="1"/>
</dbReference>
<evidence type="ECO:0000259" key="4">
    <source>
        <dbReference type="Pfam" id="PF08241"/>
    </source>
</evidence>
<keyword evidence="2 5" id="KW-0489">Methyltransferase</keyword>
<dbReference type="InterPro" id="IPR013216">
    <property type="entry name" value="Methyltransf_11"/>
</dbReference>
<dbReference type="RefSeq" id="WP_256417542.1">
    <property type="nucleotide sequence ID" value="NZ_JANHDL010000002.1"/>
</dbReference>
<protein>
    <submittedName>
        <fullName evidence="5">Class I SAM-dependent methyltransferase</fullName>
        <ecNumber evidence="5">2.1.1.-</ecNumber>
    </submittedName>
</protein>
<dbReference type="Proteomes" id="UP001597185">
    <property type="component" value="Unassembled WGS sequence"/>
</dbReference>
<sequence>MGFHTFDVERADRLERPGVRYRWVSAEEVIGGLAPAGDDAVADLGSGTGFYTDDVAPHVGTVYGIDVQAEMHDLYREKGVPENVELIASDVGDLPFDDDDLDGAFSTMTFHEFATPASIDELVRVLRPDARLAIFDWTADGDGDDGPPVDERYAASDAVEMLEAGGFAVESASTRTETFAVVARAP</sequence>
<name>A0ABD6BZ86_9EURY</name>
<accession>A0ABD6BZ86</accession>
<dbReference type="GO" id="GO:0008168">
    <property type="term" value="F:methyltransferase activity"/>
    <property type="evidence" value="ECO:0007669"/>
    <property type="project" value="UniProtKB-KW"/>
</dbReference>